<reference evidence="2 3" key="1">
    <citation type="submission" date="2017-09" db="EMBL/GenBank/DDBJ databases">
        <title>Large-scale bioinformatics analysis of Bacillus genomes uncovers conserved roles of natural products in bacterial physiology.</title>
        <authorList>
            <consortium name="Agbiome Team Llc"/>
            <person name="Bleich R.M."/>
            <person name="Grubbs K.J."/>
            <person name="Santa Maria K.C."/>
            <person name="Allen S.E."/>
            <person name="Farag S."/>
            <person name="Shank E.A."/>
            <person name="Bowers A."/>
        </authorList>
    </citation>
    <scope>NUCLEOTIDE SEQUENCE [LARGE SCALE GENOMIC DNA]</scope>
    <source>
        <strain evidence="2 3">AFS060282</strain>
    </source>
</reference>
<organism evidence="2 3">
    <name type="scientific">Bacillus cereus</name>
    <dbReference type="NCBI Taxonomy" id="1396"/>
    <lineage>
        <taxon>Bacteria</taxon>
        <taxon>Bacillati</taxon>
        <taxon>Bacillota</taxon>
        <taxon>Bacilli</taxon>
        <taxon>Bacillales</taxon>
        <taxon>Bacillaceae</taxon>
        <taxon>Bacillus</taxon>
        <taxon>Bacillus cereus group</taxon>
    </lineage>
</organism>
<sequence length="87" mass="10006">MAVLEPKAEYHDNVLDSKNSFTITEIANDLGMTARKLNSLLHQLGVQRKVEATWVLYAEHHDKGYIDTNFGYPLIIRNLSKDIFILF</sequence>
<evidence type="ECO:0000313" key="2">
    <source>
        <dbReference type="EMBL" id="PFV02778.1"/>
    </source>
</evidence>
<feature type="domain" description="Antirepressor protein C-terminal" evidence="1">
    <location>
        <begin position="2"/>
        <end position="68"/>
    </location>
</feature>
<protein>
    <recommendedName>
        <fullName evidence="1">Antirepressor protein C-terminal domain-containing protein</fullName>
    </recommendedName>
</protein>
<dbReference type="GO" id="GO:0003677">
    <property type="term" value="F:DNA binding"/>
    <property type="evidence" value="ECO:0007669"/>
    <property type="project" value="InterPro"/>
</dbReference>
<gene>
    <name evidence="2" type="ORF">COK98_26190</name>
</gene>
<evidence type="ECO:0000313" key="3">
    <source>
        <dbReference type="Proteomes" id="UP000226257"/>
    </source>
</evidence>
<evidence type="ECO:0000259" key="1">
    <source>
        <dbReference type="Pfam" id="PF03374"/>
    </source>
</evidence>
<accession>A0A9X7G5G1</accession>
<proteinExistence type="predicted"/>
<dbReference type="InterPro" id="IPR005039">
    <property type="entry name" value="Ant_C"/>
</dbReference>
<dbReference type="EMBL" id="NVDQ01000039">
    <property type="protein sequence ID" value="PFV02778.1"/>
    <property type="molecule type" value="Genomic_DNA"/>
</dbReference>
<dbReference type="AlphaFoldDB" id="A0A9X7G5G1"/>
<dbReference type="Proteomes" id="UP000226257">
    <property type="component" value="Unassembled WGS sequence"/>
</dbReference>
<name>A0A9X7G5G1_BACCE</name>
<comment type="caution">
    <text evidence="2">The sequence shown here is derived from an EMBL/GenBank/DDBJ whole genome shotgun (WGS) entry which is preliminary data.</text>
</comment>
<dbReference type="Pfam" id="PF03374">
    <property type="entry name" value="ANT"/>
    <property type="match status" value="1"/>
</dbReference>